<dbReference type="AlphaFoldDB" id="A0AAP6HF52"/>
<organism evidence="1 2">
    <name type="scientific">Riemerella anatipestifer</name>
    <name type="common">Moraxella anatipestifer</name>
    <dbReference type="NCBI Taxonomy" id="34085"/>
    <lineage>
        <taxon>Bacteria</taxon>
        <taxon>Pseudomonadati</taxon>
        <taxon>Bacteroidota</taxon>
        <taxon>Flavobacteriia</taxon>
        <taxon>Flavobacteriales</taxon>
        <taxon>Weeksellaceae</taxon>
        <taxon>Riemerella</taxon>
    </lineage>
</organism>
<dbReference type="EMBL" id="JAQZHK010000005">
    <property type="protein sequence ID" value="MDY3512947.1"/>
    <property type="molecule type" value="Genomic_DNA"/>
</dbReference>
<evidence type="ECO:0000313" key="2">
    <source>
        <dbReference type="Proteomes" id="UP001284033"/>
    </source>
</evidence>
<comment type="caution">
    <text evidence="1">The sequence shown here is derived from an EMBL/GenBank/DDBJ whole genome shotgun (WGS) entry which is preliminary data.</text>
</comment>
<dbReference type="Proteomes" id="UP001284033">
    <property type="component" value="Unassembled WGS sequence"/>
</dbReference>
<sequence>MTKIQLKSTRKLSFPPFHNGYVTMTVDLIQNKPLEEKYELRIIDSCHEEVEEEINVPIYPENFDFKDMSPENQSLVTFEKQKQKVTKMLGNPITRFSVQPYSQIKQLVQLLQSKTQIKQMDLDDAIIEAFRQGLYFTTKDEIENKNLKWYGCESIEDWEIVRD</sequence>
<proteinExistence type="predicted"/>
<gene>
    <name evidence="1" type="ORF">PG303_06950</name>
</gene>
<protein>
    <submittedName>
        <fullName evidence="1">Uncharacterized protein</fullName>
    </submittedName>
</protein>
<evidence type="ECO:0000313" key="1">
    <source>
        <dbReference type="EMBL" id="MDY3512947.1"/>
    </source>
</evidence>
<accession>A0AAP6HF52</accession>
<reference evidence="1" key="1">
    <citation type="submission" date="2023-01" db="EMBL/GenBank/DDBJ databases">
        <title>Genome-based studies on antimicrobial resistance profiles of Riemerella anatipestifer in China, 1994 to 2021.</title>
        <authorList>
            <person name="Yang Z."/>
            <person name="Zhu D."/>
        </authorList>
    </citation>
    <scope>NUCLEOTIDE SEQUENCE</scope>
    <source>
        <strain evidence="1">RCAD1218</strain>
    </source>
</reference>
<name>A0AAP6HF52_RIEAN</name>